<keyword evidence="1 6" id="KW-0436">Ligase</keyword>
<evidence type="ECO:0000313" key="7">
    <source>
        <dbReference type="Proteomes" id="UP000000366"/>
    </source>
</evidence>
<feature type="domain" description="DNA ligase OB-like" evidence="5">
    <location>
        <begin position="224"/>
        <end position="287"/>
    </location>
</feature>
<reference evidence="6 7" key="1">
    <citation type="journal article" date="2007" name="J. Bacteriol.">
        <title>Whole-genome analysis of the methyl tert-butyl ether-degrading beta-proteobacterium Methylibium petroleiphilum PM1.</title>
        <authorList>
            <person name="Kane S.R."/>
            <person name="Chakicherla A.Y."/>
            <person name="Chain P.S.G."/>
            <person name="Schmidt R."/>
            <person name="Shin M.W."/>
            <person name="Legler T.C."/>
            <person name="Scow K.M."/>
            <person name="Larimer F.W."/>
            <person name="Lucas S.M."/>
            <person name="Richardson P.M."/>
            <person name="Hristova K.R."/>
        </authorList>
    </citation>
    <scope>NUCLEOTIDE SEQUENCE [LARGE SCALE GENOMIC DNA]</scope>
    <source>
        <strain evidence="7">ATCC BAA-1232 / LMG 22953 / PM1</strain>
    </source>
</reference>
<dbReference type="InterPro" id="IPR050326">
    <property type="entry name" value="NAD_dep_DNA_ligaseB"/>
</dbReference>
<gene>
    <name evidence="6" type="ordered locus">Mpe_A1359</name>
</gene>
<evidence type="ECO:0000256" key="1">
    <source>
        <dbReference type="ARBA" id="ARBA00022598"/>
    </source>
</evidence>
<evidence type="ECO:0000256" key="4">
    <source>
        <dbReference type="ARBA" id="ARBA00023204"/>
    </source>
</evidence>
<name>A2SFI2_METPP</name>
<dbReference type="CDD" id="cd08041">
    <property type="entry name" value="OBF_kDNA_ligase_like"/>
    <property type="match status" value="1"/>
</dbReference>
<dbReference type="Gene3D" id="2.40.50.140">
    <property type="entry name" value="Nucleic acid-binding proteins"/>
    <property type="match status" value="1"/>
</dbReference>
<accession>A2SFI2</accession>
<dbReference type="Gene3D" id="3.30.1490.70">
    <property type="match status" value="1"/>
</dbReference>
<dbReference type="RefSeq" id="WP_011828958.1">
    <property type="nucleotide sequence ID" value="NC_008825.1"/>
</dbReference>
<dbReference type="SUPFAM" id="SSF50249">
    <property type="entry name" value="Nucleic acid-binding proteins"/>
    <property type="match status" value="1"/>
</dbReference>
<dbReference type="Proteomes" id="UP000000366">
    <property type="component" value="Chromosome"/>
</dbReference>
<dbReference type="GO" id="GO:0003910">
    <property type="term" value="F:DNA ligase (ATP) activity"/>
    <property type="evidence" value="ECO:0007669"/>
    <property type="project" value="UniProtKB-EC"/>
</dbReference>
<evidence type="ECO:0000259" key="5">
    <source>
        <dbReference type="Pfam" id="PF14743"/>
    </source>
</evidence>
<dbReference type="InterPro" id="IPR029319">
    <property type="entry name" value="DNA_ligase_OB"/>
</dbReference>
<dbReference type="GO" id="GO:0006260">
    <property type="term" value="P:DNA replication"/>
    <property type="evidence" value="ECO:0007669"/>
    <property type="project" value="UniProtKB-KW"/>
</dbReference>
<dbReference type="SUPFAM" id="SSF56091">
    <property type="entry name" value="DNA ligase/mRNA capping enzyme, catalytic domain"/>
    <property type="match status" value="1"/>
</dbReference>
<dbReference type="PANTHER" id="PTHR47810">
    <property type="entry name" value="DNA LIGASE"/>
    <property type="match status" value="1"/>
</dbReference>
<dbReference type="NCBIfam" id="NF006592">
    <property type="entry name" value="PRK09125.1"/>
    <property type="match status" value="1"/>
</dbReference>
<dbReference type="eggNOG" id="COG1793">
    <property type="taxonomic scope" value="Bacteria"/>
</dbReference>
<dbReference type="CDD" id="cd07896">
    <property type="entry name" value="Adenylation_kDNA_ligase_like"/>
    <property type="match status" value="1"/>
</dbReference>
<proteinExistence type="predicted"/>
<keyword evidence="4" id="KW-0234">DNA repair</keyword>
<dbReference type="EC" id="6.5.1.1" evidence="6"/>
<evidence type="ECO:0000313" key="6">
    <source>
        <dbReference type="EMBL" id="ABM94321.1"/>
    </source>
</evidence>
<dbReference type="EMBL" id="CP000555">
    <property type="protein sequence ID" value="ABM94321.1"/>
    <property type="molecule type" value="Genomic_DNA"/>
</dbReference>
<dbReference type="PANTHER" id="PTHR47810:SF1">
    <property type="entry name" value="DNA LIGASE B"/>
    <property type="match status" value="1"/>
</dbReference>
<evidence type="ECO:0000256" key="3">
    <source>
        <dbReference type="ARBA" id="ARBA00022763"/>
    </source>
</evidence>
<dbReference type="InterPro" id="IPR012340">
    <property type="entry name" value="NA-bd_OB-fold"/>
</dbReference>
<sequence>MSRRDVVGRALALAAAAGVRVAGAAAVRRSGDGAAAPSMLLAREAAAGQSPVGYRVSEKLDGVRAQWDGRELRFRGGGVVPAPSWFTAGLPAVALDGELWLGRGRFEALTAIVRDRQPDDAGWRQVRYGVFELPGAPGPFTERAARMAQLVSQTGPGPLMAVEQWELLDAAALQDRLASVVAQGGEGLMLHRADAPYVTGRSEVLLKLKPLQDSEAVVIGHVAGKGRFVGQLGALRVRTPQGREFALGTGFSDAQRASPPPQGTVVTYTYRGTTARGLPRFASFLRMAGP</sequence>
<dbReference type="KEGG" id="mpt:Mpe_A1359"/>
<keyword evidence="2" id="KW-0235">DNA replication</keyword>
<dbReference type="STRING" id="420662.Mpe_A1359"/>
<dbReference type="AlphaFoldDB" id="A2SFI2"/>
<dbReference type="Gene3D" id="3.30.470.30">
    <property type="entry name" value="DNA ligase/mRNA capping enzyme"/>
    <property type="match status" value="1"/>
</dbReference>
<keyword evidence="7" id="KW-1185">Reference proteome</keyword>
<keyword evidence="3" id="KW-0227">DNA damage</keyword>
<evidence type="ECO:0000256" key="2">
    <source>
        <dbReference type="ARBA" id="ARBA00022705"/>
    </source>
</evidence>
<protein>
    <submittedName>
        <fullName evidence="6">DNA ligase, ATP-dependent</fullName>
        <ecNumber evidence="6">6.5.1.1</ecNumber>
    </submittedName>
</protein>
<organism evidence="6 7">
    <name type="scientific">Methylibium petroleiphilum (strain ATCC BAA-1232 / LMG 22953 / PM1)</name>
    <dbReference type="NCBI Taxonomy" id="420662"/>
    <lineage>
        <taxon>Bacteria</taxon>
        <taxon>Pseudomonadati</taxon>
        <taxon>Pseudomonadota</taxon>
        <taxon>Betaproteobacteria</taxon>
        <taxon>Burkholderiales</taxon>
        <taxon>Sphaerotilaceae</taxon>
        <taxon>Methylibium</taxon>
    </lineage>
</organism>
<dbReference type="GO" id="GO:0006281">
    <property type="term" value="P:DNA repair"/>
    <property type="evidence" value="ECO:0007669"/>
    <property type="project" value="UniProtKB-KW"/>
</dbReference>
<dbReference type="HOGENOM" id="CLU_021047_0_0_4"/>
<dbReference type="Pfam" id="PF14743">
    <property type="entry name" value="DNA_ligase_OB_2"/>
    <property type="match status" value="1"/>
</dbReference>